<dbReference type="GO" id="GO:0016491">
    <property type="term" value="F:oxidoreductase activity"/>
    <property type="evidence" value="ECO:0007669"/>
    <property type="project" value="UniProtKB-KW"/>
</dbReference>
<dbReference type="InterPro" id="IPR036291">
    <property type="entry name" value="NAD(P)-bd_dom_sf"/>
</dbReference>
<accession>A0ABW0H4Q3</accession>
<dbReference type="InterPro" id="IPR050700">
    <property type="entry name" value="YIM1/Zinc_Alcohol_DH_Fams"/>
</dbReference>
<dbReference type="InterPro" id="IPR013154">
    <property type="entry name" value="ADH-like_N"/>
</dbReference>
<dbReference type="Proteomes" id="UP001596104">
    <property type="component" value="Unassembled WGS sequence"/>
</dbReference>
<dbReference type="Gene3D" id="3.90.180.10">
    <property type="entry name" value="Medium-chain alcohol dehydrogenases, catalytic domain"/>
    <property type="match status" value="1"/>
</dbReference>
<protein>
    <submittedName>
        <fullName evidence="3">NADP-dependent oxidoreductase</fullName>
        <ecNumber evidence="3">1.-.-.-</ecNumber>
    </submittedName>
</protein>
<sequence length="334" mass="35799">MRAYVMTAYGNVQDVVRLLDLPDPVPGADEVVCDIKAAALNPIDQKTIAGDLKQVIRYDLPHTIGFDASGTVRAVGSNVTAFRPGDEVFVRASRETIGTFAERIALPQSFFARKPAALTHVEAASLPLVGLTTVQGLVDRARAKAGQRILIHAGSGGVGTFAIQYAKALGLHVTTTTSSRNAEFVRTLGADTVIAYDKEDYLTQPGDYDIVFDTLGGAFTLDAFKVARRGGSVVSIVGPPDRQFADQVGANPLIRLVMWFMARRVFAASRETGVAYYRFLTESDGAQLAGIARLVDEGRIKPVIDRVFPFEGLPAAFAHLGTGRAKGKVVLSMT</sequence>
<evidence type="ECO:0000313" key="4">
    <source>
        <dbReference type="Proteomes" id="UP001596104"/>
    </source>
</evidence>
<dbReference type="Pfam" id="PF13602">
    <property type="entry name" value="ADH_zinc_N_2"/>
    <property type="match status" value="1"/>
</dbReference>
<proteinExistence type="predicted"/>
<dbReference type="EC" id="1.-.-.-" evidence="3"/>
<dbReference type="PANTHER" id="PTHR11695:SF294">
    <property type="entry name" value="RETICULON-4-INTERACTING PROTEIN 1, MITOCHONDRIAL"/>
    <property type="match status" value="1"/>
</dbReference>
<feature type="domain" description="Enoyl reductase (ER)" evidence="2">
    <location>
        <begin position="10"/>
        <end position="331"/>
    </location>
</feature>
<keyword evidence="1 3" id="KW-0560">Oxidoreductase</keyword>
<reference evidence="4" key="1">
    <citation type="journal article" date="2019" name="Int. J. Syst. Evol. Microbiol.">
        <title>The Global Catalogue of Microorganisms (GCM) 10K type strain sequencing project: providing services to taxonomists for standard genome sequencing and annotation.</title>
        <authorList>
            <consortium name="The Broad Institute Genomics Platform"/>
            <consortium name="The Broad Institute Genome Sequencing Center for Infectious Disease"/>
            <person name="Wu L."/>
            <person name="Ma J."/>
        </authorList>
    </citation>
    <scope>NUCLEOTIDE SEQUENCE [LARGE SCALE GENOMIC DNA]</scope>
    <source>
        <strain evidence="4">CGMCC 1.16326</strain>
    </source>
</reference>
<dbReference type="RefSeq" id="WP_377006089.1">
    <property type="nucleotide sequence ID" value="NZ_JBHSLV010000002.1"/>
</dbReference>
<name>A0ABW0H4Q3_9HYPH</name>
<gene>
    <name evidence="3" type="ORF">ACFPPC_01450</name>
</gene>
<dbReference type="Gene3D" id="3.40.50.720">
    <property type="entry name" value="NAD(P)-binding Rossmann-like Domain"/>
    <property type="match status" value="1"/>
</dbReference>
<evidence type="ECO:0000259" key="2">
    <source>
        <dbReference type="SMART" id="SM00829"/>
    </source>
</evidence>
<dbReference type="Pfam" id="PF08240">
    <property type="entry name" value="ADH_N"/>
    <property type="match status" value="1"/>
</dbReference>
<evidence type="ECO:0000256" key="1">
    <source>
        <dbReference type="ARBA" id="ARBA00023002"/>
    </source>
</evidence>
<dbReference type="InterPro" id="IPR011032">
    <property type="entry name" value="GroES-like_sf"/>
</dbReference>
<dbReference type="SUPFAM" id="SSF50129">
    <property type="entry name" value="GroES-like"/>
    <property type="match status" value="1"/>
</dbReference>
<dbReference type="SUPFAM" id="SSF51735">
    <property type="entry name" value="NAD(P)-binding Rossmann-fold domains"/>
    <property type="match status" value="1"/>
</dbReference>
<organism evidence="3 4">
    <name type="scientific">Bosea vestrisii</name>
    <dbReference type="NCBI Taxonomy" id="151416"/>
    <lineage>
        <taxon>Bacteria</taxon>
        <taxon>Pseudomonadati</taxon>
        <taxon>Pseudomonadota</taxon>
        <taxon>Alphaproteobacteria</taxon>
        <taxon>Hyphomicrobiales</taxon>
        <taxon>Boseaceae</taxon>
        <taxon>Bosea</taxon>
    </lineage>
</organism>
<keyword evidence="4" id="KW-1185">Reference proteome</keyword>
<dbReference type="PANTHER" id="PTHR11695">
    <property type="entry name" value="ALCOHOL DEHYDROGENASE RELATED"/>
    <property type="match status" value="1"/>
</dbReference>
<dbReference type="InterPro" id="IPR002364">
    <property type="entry name" value="Quin_OxRdtase/zeta-crystal_CS"/>
</dbReference>
<evidence type="ECO:0000313" key="3">
    <source>
        <dbReference type="EMBL" id="MFC5391303.1"/>
    </source>
</evidence>
<dbReference type="EMBL" id="JBHSLV010000002">
    <property type="protein sequence ID" value="MFC5391303.1"/>
    <property type="molecule type" value="Genomic_DNA"/>
</dbReference>
<dbReference type="CDD" id="cd05289">
    <property type="entry name" value="MDR_like_2"/>
    <property type="match status" value="1"/>
</dbReference>
<dbReference type="SMART" id="SM00829">
    <property type="entry name" value="PKS_ER"/>
    <property type="match status" value="1"/>
</dbReference>
<comment type="caution">
    <text evidence="3">The sequence shown here is derived from an EMBL/GenBank/DDBJ whole genome shotgun (WGS) entry which is preliminary data.</text>
</comment>
<dbReference type="PROSITE" id="PS01162">
    <property type="entry name" value="QOR_ZETA_CRYSTAL"/>
    <property type="match status" value="1"/>
</dbReference>
<dbReference type="InterPro" id="IPR020843">
    <property type="entry name" value="ER"/>
</dbReference>